<dbReference type="Proteomes" id="UP001642540">
    <property type="component" value="Unassembled WGS sequence"/>
</dbReference>
<sequence>MGVLTVTPTPEVFSWVPELEESLNEFDEKRIVDLLDSLGNVFVKYKVCDDFGLSMTHRHFEMSKAEILVESIKDDKSMSVTIPWSYEGTSAEPVDHALWTSYGMTKRKFIVPQNWCFTKAGELAPFEFLQIDEQLPMPSEEFGRELYAALSKFLGWKGWLGCDVLLTSRVRNPGKQPHMEFVLTFLLSESNPNI</sequence>
<evidence type="ECO:0000313" key="1">
    <source>
        <dbReference type="EMBL" id="CAL8069340.1"/>
    </source>
</evidence>
<keyword evidence="2" id="KW-1185">Reference proteome</keyword>
<gene>
    <name evidence="1" type="ORF">ODALV1_LOCUS720</name>
</gene>
<proteinExistence type="predicted"/>
<comment type="caution">
    <text evidence="1">The sequence shown here is derived from an EMBL/GenBank/DDBJ whole genome shotgun (WGS) entry which is preliminary data.</text>
</comment>
<name>A0ABP1PQE9_9HEXA</name>
<protein>
    <submittedName>
        <fullName evidence="1">Uncharacterized protein</fullName>
    </submittedName>
</protein>
<reference evidence="1 2" key="1">
    <citation type="submission" date="2024-08" db="EMBL/GenBank/DDBJ databases">
        <authorList>
            <person name="Cucini C."/>
            <person name="Frati F."/>
        </authorList>
    </citation>
    <scope>NUCLEOTIDE SEQUENCE [LARGE SCALE GENOMIC DNA]</scope>
</reference>
<evidence type="ECO:0000313" key="2">
    <source>
        <dbReference type="Proteomes" id="UP001642540"/>
    </source>
</evidence>
<dbReference type="EMBL" id="CAXLJM020000004">
    <property type="protein sequence ID" value="CAL8069340.1"/>
    <property type="molecule type" value="Genomic_DNA"/>
</dbReference>
<organism evidence="1 2">
    <name type="scientific">Orchesella dallaii</name>
    <dbReference type="NCBI Taxonomy" id="48710"/>
    <lineage>
        <taxon>Eukaryota</taxon>
        <taxon>Metazoa</taxon>
        <taxon>Ecdysozoa</taxon>
        <taxon>Arthropoda</taxon>
        <taxon>Hexapoda</taxon>
        <taxon>Collembola</taxon>
        <taxon>Entomobryomorpha</taxon>
        <taxon>Entomobryoidea</taxon>
        <taxon>Orchesellidae</taxon>
        <taxon>Orchesellinae</taxon>
        <taxon>Orchesella</taxon>
    </lineage>
</organism>
<accession>A0ABP1PQE9</accession>